<organism evidence="2 3">
    <name type="scientific">Ditylenchus destructor</name>
    <dbReference type="NCBI Taxonomy" id="166010"/>
    <lineage>
        <taxon>Eukaryota</taxon>
        <taxon>Metazoa</taxon>
        <taxon>Ecdysozoa</taxon>
        <taxon>Nematoda</taxon>
        <taxon>Chromadorea</taxon>
        <taxon>Rhabditida</taxon>
        <taxon>Tylenchina</taxon>
        <taxon>Tylenchomorpha</taxon>
        <taxon>Sphaerularioidea</taxon>
        <taxon>Anguinidae</taxon>
        <taxon>Anguininae</taxon>
        <taxon>Ditylenchus</taxon>
    </lineage>
</organism>
<keyword evidence="3" id="KW-1185">Reference proteome</keyword>
<protein>
    <submittedName>
        <fullName evidence="2">Uncharacterized protein</fullName>
    </submittedName>
</protein>
<sequence length="116" mass="12982">MVKCSLLALFAVLSLIMNEMEYFGEAGHPNLFQKFLNNNLMAPKCPHGPEVLHHILPGKAHEKPHSCDSKKEDQCGAGLECTNLGWKHGYFCCPKKAETKHAEPDELQKHEPQTTS</sequence>
<feature type="chain" id="PRO_5042223174" evidence="1">
    <location>
        <begin position="27"/>
        <end position="116"/>
    </location>
</feature>
<accession>A0AAD4MPE8</accession>
<gene>
    <name evidence="2" type="ORF">DdX_15463</name>
</gene>
<dbReference type="Proteomes" id="UP001201812">
    <property type="component" value="Unassembled WGS sequence"/>
</dbReference>
<evidence type="ECO:0000313" key="2">
    <source>
        <dbReference type="EMBL" id="KAI1702452.1"/>
    </source>
</evidence>
<reference evidence="2" key="1">
    <citation type="submission" date="2022-01" db="EMBL/GenBank/DDBJ databases">
        <title>Genome Sequence Resource for Two Populations of Ditylenchus destructor, the Migratory Endoparasitic Phytonematode.</title>
        <authorList>
            <person name="Zhang H."/>
            <person name="Lin R."/>
            <person name="Xie B."/>
        </authorList>
    </citation>
    <scope>NUCLEOTIDE SEQUENCE</scope>
    <source>
        <strain evidence="2">BazhouSP</strain>
    </source>
</reference>
<evidence type="ECO:0000313" key="3">
    <source>
        <dbReference type="Proteomes" id="UP001201812"/>
    </source>
</evidence>
<dbReference type="AlphaFoldDB" id="A0AAD4MPE8"/>
<evidence type="ECO:0000256" key="1">
    <source>
        <dbReference type="SAM" id="SignalP"/>
    </source>
</evidence>
<proteinExistence type="predicted"/>
<keyword evidence="1" id="KW-0732">Signal</keyword>
<name>A0AAD4MPE8_9BILA</name>
<dbReference type="EMBL" id="JAKKPZ010000098">
    <property type="protein sequence ID" value="KAI1702452.1"/>
    <property type="molecule type" value="Genomic_DNA"/>
</dbReference>
<comment type="caution">
    <text evidence="2">The sequence shown here is derived from an EMBL/GenBank/DDBJ whole genome shotgun (WGS) entry which is preliminary data.</text>
</comment>
<feature type="signal peptide" evidence="1">
    <location>
        <begin position="1"/>
        <end position="26"/>
    </location>
</feature>